<dbReference type="PROSITE" id="PS51257">
    <property type="entry name" value="PROKAR_LIPOPROTEIN"/>
    <property type="match status" value="1"/>
</dbReference>
<keyword evidence="3" id="KW-0378">Hydrolase</keyword>
<dbReference type="InterPro" id="IPR036691">
    <property type="entry name" value="Endo/exonu/phosph_ase_sf"/>
</dbReference>
<gene>
    <name evidence="3" type="ORF">JKG61_22225</name>
</gene>
<dbReference type="PANTHER" id="PTHR14859">
    <property type="entry name" value="CALCOFLUOR WHITE HYPERSENSITIVE PROTEIN PRECURSOR"/>
    <property type="match status" value="1"/>
</dbReference>
<reference evidence="3 4" key="1">
    <citation type="submission" date="2021-01" db="EMBL/GenBank/DDBJ databases">
        <title>C459-1 draft genome sequence.</title>
        <authorList>
            <person name="Zhang X.-F."/>
        </authorList>
    </citation>
    <scope>NUCLEOTIDE SEQUENCE [LARGE SCALE GENOMIC DNA]</scope>
    <source>
        <strain evidence="4">C459-1</strain>
    </source>
</reference>
<evidence type="ECO:0000256" key="1">
    <source>
        <dbReference type="SAM" id="SignalP"/>
    </source>
</evidence>
<comment type="caution">
    <text evidence="3">The sequence shown here is derived from an EMBL/GenBank/DDBJ whole genome shotgun (WGS) entry which is preliminary data.</text>
</comment>
<dbReference type="Gene3D" id="3.60.10.10">
    <property type="entry name" value="Endonuclease/exonuclease/phosphatase"/>
    <property type="match status" value="1"/>
</dbReference>
<accession>A0ABS1R9U8</accession>
<keyword evidence="4" id="KW-1185">Reference proteome</keyword>
<dbReference type="Pfam" id="PF03372">
    <property type="entry name" value="Exo_endo_phos"/>
    <property type="match status" value="1"/>
</dbReference>
<dbReference type="SUPFAM" id="SSF56219">
    <property type="entry name" value="DNase I-like"/>
    <property type="match status" value="1"/>
</dbReference>
<evidence type="ECO:0000259" key="2">
    <source>
        <dbReference type="Pfam" id="PF03372"/>
    </source>
</evidence>
<dbReference type="RefSeq" id="WP_202105207.1">
    <property type="nucleotide sequence ID" value="NZ_JAERTY010000018.1"/>
</dbReference>
<evidence type="ECO:0000313" key="4">
    <source>
        <dbReference type="Proteomes" id="UP000625283"/>
    </source>
</evidence>
<organism evidence="3 4">
    <name type="scientific">Sphingobacterium faecale</name>
    <dbReference type="NCBI Taxonomy" id="2803775"/>
    <lineage>
        <taxon>Bacteria</taxon>
        <taxon>Pseudomonadati</taxon>
        <taxon>Bacteroidota</taxon>
        <taxon>Sphingobacteriia</taxon>
        <taxon>Sphingobacteriales</taxon>
        <taxon>Sphingobacteriaceae</taxon>
        <taxon>Sphingobacterium</taxon>
    </lineage>
</organism>
<dbReference type="InterPro" id="IPR051916">
    <property type="entry name" value="GPI-anchor_lipid_remodeler"/>
</dbReference>
<keyword evidence="3" id="KW-0540">Nuclease</keyword>
<protein>
    <submittedName>
        <fullName evidence="3">Endonuclease/exonuclease/phosphatase family protein</fullName>
    </submittedName>
</protein>
<feature type="chain" id="PRO_5046661723" evidence="1">
    <location>
        <begin position="22"/>
        <end position="283"/>
    </location>
</feature>
<evidence type="ECO:0000313" key="3">
    <source>
        <dbReference type="EMBL" id="MBL1411492.1"/>
    </source>
</evidence>
<feature type="domain" description="Endonuclease/exonuclease/phosphatase" evidence="2">
    <location>
        <begin position="49"/>
        <end position="273"/>
    </location>
</feature>
<feature type="signal peptide" evidence="1">
    <location>
        <begin position="1"/>
        <end position="21"/>
    </location>
</feature>
<sequence length="283" mass="31493">MMKRYAMTILAYMTTFGLTFTACGSKESGPDAPIDPTPPVSKDVTVKVMSYNLWASRPGNLQPQNMIEMAEVIKRADPDLVALQEVDKLTKRNPIDVTKELAERTGMKYYFFAKAMDHNGGEYGEAILSKLPFKETKAYSLGFLPEYPNSEPRAIAMVTVEKEGKEFHFVGTHLDHLEINGNRDKQAKDIVDIFKTFTKPVILGGDLNSLPDSEAIRILRGHFTLGCLNNNCAFTFPATNPNRTIDYLMYAPSSAISVQSYQAYTWAGSASDHLPVLATFTLK</sequence>
<dbReference type="GO" id="GO:0004519">
    <property type="term" value="F:endonuclease activity"/>
    <property type="evidence" value="ECO:0007669"/>
    <property type="project" value="UniProtKB-KW"/>
</dbReference>
<proteinExistence type="predicted"/>
<name>A0ABS1R9U8_9SPHI</name>
<dbReference type="Proteomes" id="UP000625283">
    <property type="component" value="Unassembled WGS sequence"/>
</dbReference>
<dbReference type="PANTHER" id="PTHR14859:SF15">
    <property type="entry name" value="ENDONUCLEASE_EXONUCLEASE_PHOSPHATASE DOMAIN-CONTAINING PROTEIN"/>
    <property type="match status" value="1"/>
</dbReference>
<dbReference type="EMBL" id="JAERTY010000018">
    <property type="protein sequence ID" value="MBL1411492.1"/>
    <property type="molecule type" value="Genomic_DNA"/>
</dbReference>
<keyword evidence="3" id="KW-0255">Endonuclease</keyword>
<keyword evidence="1" id="KW-0732">Signal</keyword>
<dbReference type="InterPro" id="IPR005135">
    <property type="entry name" value="Endo/exonuclease/phosphatase"/>
</dbReference>